<dbReference type="EMBL" id="MT144464">
    <property type="protein sequence ID" value="QJA53942.1"/>
    <property type="molecule type" value="Genomic_DNA"/>
</dbReference>
<gene>
    <name evidence="1" type="ORF">TM448A04213_0009</name>
</gene>
<proteinExistence type="predicted"/>
<dbReference type="AlphaFoldDB" id="A0A6H2A2K4"/>
<name>A0A6H2A2K4_9ZZZZ</name>
<evidence type="ECO:0000313" key="1">
    <source>
        <dbReference type="EMBL" id="QJA53942.1"/>
    </source>
</evidence>
<reference evidence="1" key="1">
    <citation type="submission" date="2020-03" db="EMBL/GenBank/DDBJ databases">
        <title>The deep terrestrial virosphere.</title>
        <authorList>
            <person name="Holmfeldt K."/>
            <person name="Nilsson E."/>
            <person name="Simone D."/>
            <person name="Lopez-Fernandez M."/>
            <person name="Wu X."/>
            <person name="de Brujin I."/>
            <person name="Lundin D."/>
            <person name="Andersson A."/>
            <person name="Bertilsson S."/>
            <person name="Dopson M."/>
        </authorList>
    </citation>
    <scope>NUCLEOTIDE SEQUENCE</scope>
    <source>
        <strain evidence="1">TM448A04213</strain>
    </source>
</reference>
<protein>
    <submittedName>
        <fullName evidence="1">Uncharacterized protein</fullName>
    </submittedName>
</protein>
<accession>A0A6H2A2K4</accession>
<sequence length="70" mass="7958">MSGICHTKNKKRKVYFEILAVADIIKSKESRGLSATFERELLRAWANYEGYEGAKEALASLPMPVDRRGR</sequence>
<organism evidence="1">
    <name type="scientific">viral metagenome</name>
    <dbReference type="NCBI Taxonomy" id="1070528"/>
    <lineage>
        <taxon>unclassified sequences</taxon>
        <taxon>metagenomes</taxon>
        <taxon>organismal metagenomes</taxon>
    </lineage>
</organism>